<proteinExistence type="predicted"/>
<dbReference type="EMBL" id="LR877153">
    <property type="protein sequence ID" value="CAD2217688.1"/>
    <property type="molecule type" value="Genomic_DNA"/>
</dbReference>
<evidence type="ECO:0000313" key="2">
    <source>
        <dbReference type="Proteomes" id="UP000515908"/>
    </source>
</evidence>
<protein>
    <submittedName>
        <fullName evidence="1">Uncharacterized protein</fullName>
    </submittedName>
</protein>
<name>A0A7G2CCY4_9TRYP</name>
<reference evidence="1 2" key="1">
    <citation type="submission" date="2020-08" db="EMBL/GenBank/DDBJ databases">
        <authorList>
            <person name="Newling K."/>
            <person name="Davey J."/>
            <person name="Forrester S."/>
        </authorList>
    </citation>
    <scope>NUCLEOTIDE SEQUENCE [LARGE SCALE GENOMIC DNA]</scope>
    <source>
        <strain evidence="2">Crithidia deanei Carvalho (ATCC PRA-265)</strain>
    </source>
</reference>
<evidence type="ECO:0000313" key="1">
    <source>
        <dbReference type="EMBL" id="CAD2217688.1"/>
    </source>
</evidence>
<dbReference type="AlphaFoldDB" id="A0A7G2CCY4"/>
<dbReference type="Proteomes" id="UP000515908">
    <property type="component" value="Chromosome 09"/>
</dbReference>
<keyword evidence="2" id="KW-1185">Reference proteome</keyword>
<sequence>MEAIDLVQYYYRYLRVHNANVATPGELLDHFSPPVQQQRTPPAAAPYVDPNAAPMNYPYSMYPPQQQRCIPPGPHYPPAPPMMMPSLLSHGGRTAAVRRAWLPHGDEPTPHAI</sequence>
<organism evidence="1 2">
    <name type="scientific">Angomonas deanei</name>
    <dbReference type="NCBI Taxonomy" id="59799"/>
    <lineage>
        <taxon>Eukaryota</taxon>
        <taxon>Discoba</taxon>
        <taxon>Euglenozoa</taxon>
        <taxon>Kinetoplastea</taxon>
        <taxon>Metakinetoplastina</taxon>
        <taxon>Trypanosomatida</taxon>
        <taxon>Trypanosomatidae</taxon>
        <taxon>Strigomonadinae</taxon>
        <taxon>Angomonas</taxon>
    </lineage>
</organism>
<gene>
    <name evidence="1" type="ORF">ADEAN_000516800</name>
</gene>
<dbReference type="VEuPathDB" id="TriTrypDB:ADEAN_000516800"/>
<accession>A0A7G2CCY4</accession>